<protein>
    <submittedName>
        <fullName evidence="1">Uncharacterized protein</fullName>
    </submittedName>
</protein>
<dbReference type="Proteomes" id="UP000076442">
    <property type="component" value="Unassembled WGS sequence"/>
</dbReference>
<evidence type="ECO:0000313" key="1">
    <source>
        <dbReference type="EMBL" id="KIU12554.1"/>
    </source>
</evidence>
<evidence type="ECO:0000313" key="2">
    <source>
        <dbReference type="EMBL" id="KZD90041.1"/>
    </source>
</evidence>
<name>A0A0C3KGG9_BACIU</name>
<dbReference type="Proteomes" id="UP000032247">
    <property type="component" value="Unassembled WGS sequence"/>
</dbReference>
<dbReference type="AlphaFoldDB" id="A0A0C3KGG9"/>
<organism evidence="1 3">
    <name type="scientific">Bacillus subtilis</name>
    <dbReference type="NCBI Taxonomy" id="1423"/>
    <lineage>
        <taxon>Bacteria</taxon>
        <taxon>Bacillati</taxon>
        <taxon>Bacillota</taxon>
        <taxon>Bacilli</taxon>
        <taxon>Bacillales</taxon>
        <taxon>Bacillaceae</taxon>
        <taxon>Bacillus</taxon>
    </lineage>
</organism>
<reference evidence="2 4" key="2">
    <citation type="submission" date="2015-09" db="EMBL/GenBank/DDBJ databases">
        <title>Spore heat resistance.</title>
        <authorList>
            <person name="Boekhorst J."/>
            <person name="Berendsen E.M."/>
            <person name="Wells-Bennik M.H."/>
            <person name="Kuipers O.P."/>
        </authorList>
    </citation>
    <scope>NUCLEOTIDE SEQUENCE [LARGE SCALE GENOMIC DNA]</scope>
    <source>
        <strain evidence="2 4">B4122</strain>
    </source>
</reference>
<gene>
    <name evidence="2" type="ORF">B4122_3409</name>
    <name evidence="1" type="ORF">SC09_Contig19orf01065</name>
</gene>
<dbReference type="EMBL" id="JXBC01000002">
    <property type="protein sequence ID" value="KIU12554.1"/>
    <property type="molecule type" value="Genomic_DNA"/>
</dbReference>
<comment type="caution">
    <text evidence="1">The sequence shown here is derived from an EMBL/GenBank/DDBJ whole genome shotgun (WGS) entry which is preliminary data.</text>
</comment>
<sequence>MLFLKGWYREISFLVPYGMRGLFLFSEKMQWRNENGF</sequence>
<evidence type="ECO:0000313" key="4">
    <source>
        <dbReference type="Proteomes" id="UP000076442"/>
    </source>
</evidence>
<reference evidence="1 3" key="1">
    <citation type="submission" date="2014-12" db="EMBL/GenBank/DDBJ databases">
        <title>Comparative genome analysis of Bacillus coagulans HM-08, Clostridium butyricum HM-68, Bacillus subtilis HM-66 and Bacillus licheniformis BL-09.</title>
        <authorList>
            <person name="Zhang H."/>
        </authorList>
    </citation>
    <scope>NUCLEOTIDE SEQUENCE [LARGE SCALE GENOMIC DNA]</scope>
    <source>
        <strain evidence="1 3">HM-66</strain>
    </source>
</reference>
<evidence type="ECO:0000313" key="3">
    <source>
        <dbReference type="Proteomes" id="UP000032247"/>
    </source>
</evidence>
<proteinExistence type="predicted"/>
<dbReference type="PATRIC" id="fig|1423.134.peg.3006"/>
<dbReference type="EMBL" id="LJZV01000018">
    <property type="protein sequence ID" value="KZD90041.1"/>
    <property type="molecule type" value="Genomic_DNA"/>
</dbReference>
<accession>A0A0C3KGG9</accession>